<keyword evidence="2" id="KW-1185">Reference proteome</keyword>
<dbReference type="EMBL" id="JAACJO010000003">
    <property type="protein sequence ID" value="KAF5360896.1"/>
    <property type="molecule type" value="Genomic_DNA"/>
</dbReference>
<dbReference type="PANTHER" id="PTHR40616:SF1">
    <property type="entry name" value="LINALOOL DEHYDRATASE_ISOMERASE DOMAIN-CONTAINING PROTEIN"/>
    <property type="match status" value="1"/>
</dbReference>
<accession>A0A8H5G9U5</accession>
<gene>
    <name evidence="1" type="ORF">D9756_004510</name>
</gene>
<proteinExistence type="predicted"/>
<dbReference type="PANTHER" id="PTHR40616">
    <property type="entry name" value="LINALOOL DEHYDRATASE_ISOMERASE DOMAIN-CONTAINING PROTEIN"/>
    <property type="match status" value="1"/>
</dbReference>
<sequence>MVTTRPRVTQVVFALVVWFSTFVLGSRALQLNATRYLNTISEGQKSLFTEAIDALEANFAPPLLFDSPRYSAWFAVGLLARNEDDDIKLATALIQNALEFQFKDPSRLWFGTFKNDPNAPDPGPLFPPNIYNSYDPNNALFVCTSWIIIMEEFQHLLDPSLVMLMKESMYNATVGDGYRVGGVDGDNLFPIYSNPWYGSLLKVIAKANDGDHWNMRAKNMSMWGDTWAQEAITEFERFNTLSEFNSGTYAGVTLYALSLYGYMPKNSVIAKAAPGIITRIWATVAEFYNPSLCTLGGPWDRSYGFDMREYFAILGGQMAGLIRDSRESSSGSPCEPIPTPLLGSQHFADVAAVLLTTLLSKFHDPLIPPLTLSRLTQTTETPHLIKVQAVSPPFDNLLYPRNYTSWNEEGLSVGGVEFDMAFVGGASVNPEQFTPAVLLWKTGVPGRDVGWISHHVTWRSVSARASPDNLTISYLPLRAFPDNSSSVESNILTLLVSGIPGYTLPLHFGDHDKEVQLPGLKLRFSGSERTMSAERLLRYGDGMVNGLSYYNLTYIIPPMGTRREVDVLELVLGFEKG</sequence>
<dbReference type="Proteomes" id="UP000559027">
    <property type="component" value="Unassembled WGS sequence"/>
</dbReference>
<dbReference type="AlphaFoldDB" id="A0A8H5G9U5"/>
<name>A0A8H5G9U5_9AGAR</name>
<comment type="caution">
    <text evidence="1">The sequence shown here is derived from an EMBL/GenBank/DDBJ whole genome shotgun (WGS) entry which is preliminary data.</text>
</comment>
<evidence type="ECO:0000313" key="2">
    <source>
        <dbReference type="Proteomes" id="UP000559027"/>
    </source>
</evidence>
<evidence type="ECO:0000313" key="1">
    <source>
        <dbReference type="EMBL" id="KAF5360896.1"/>
    </source>
</evidence>
<protein>
    <submittedName>
        <fullName evidence="1">Uncharacterized protein</fullName>
    </submittedName>
</protein>
<dbReference type="OrthoDB" id="2580323at2759"/>
<reference evidence="1 2" key="1">
    <citation type="journal article" date="2020" name="ISME J.">
        <title>Uncovering the hidden diversity of litter-decomposition mechanisms in mushroom-forming fungi.</title>
        <authorList>
            <person name="Floudas D."/>
            <person name="Bentzer J."/>
            <person name="Ahren D."/>
            <person name="Johansson T."/>
            <person name="Persson P."/>
            <person name="Tunlid A."/>
        </authorList>
    </citation>
    <scope>NUCLEOTIDE SEQUENCE [LARGE SCALE GENOMIC DNA]</scope>
    <source>
        <strain evidence="1 2">CBS 146.42</strain>
    </source>
</reference>
<organism evidence="1 2">
    <name type="scientific">Leucocoprinus leucothites</name>
    <dbReference type="NCBI Taxonomy" id="201217"/>
    <lineage>
        <taxon>Eukaryota</taxon>
        <taxon>Fungi</taxon>
        <taxon>Dikarya</taxon>
        <taxon>Basidiomycota</taxon>
        <taxon>Agaricomycotina</taxon>
        <taxon>Agaricomycetes</taxon>
        <taxon>Agaricomycetidae</taxon>
        <taxon>Agaricales</taxon>
        <taxon>Agaricineae</taxon>
        <taxon>Agaricaceae</taxon>
        <taxon>Leucocoprinus</taxon>
    </lineage>
</organism>